<accession>A0A1F4W0J8</accession>
<evidence type="ECO:0000313" key="2">
    <source>
        <dbReference type="Proteomes" id="UP000176614"/>
    </source>
</evidence>
<dbReference type="EMBL" id="MEVT01000012">
    <property type="protein sequence ID" value="OGC62798.1"/>
    <property type="molecule type" value="Genomic_DNA"/>
</dbReference>
<comment type="caution">
    <text evidence="1">The sequence shown here is derived from an EMBL/GenBank/DDBJ whole genome shotgun (WGS) entry which is preliminary data.</text>
</comment>
<gene>
    <name evidence="1" type="ORF">A2264_03980</name>
</gene>
<reference evidence="1 2" key="1">
    <citation type="journal article" date="2016" name="Nat. Commun.">
        <title>Thousands of microbial genomes shed light on interconnected biogeochemical processes in an aquifer system.</title>
        <authorList>
            <person name="Anantharaman K."/>
            <person name="Brown C.T."/>
            <person name="Hug L.A."/>
            <person name="Sharon I."/>
            <person name="Castelle C.J."/>
            <person name="Probst A.J."/>
            <person name="Thomas B.C."/>
            <person name="Singh A."/>
            <person name="Wilkins M.J."/>
            <person name="Karaoz U."/>
            <person name="Brodie E.L."/>
            <person name="Williams K.H."/>
            <person name="Hubbard S.S."/>
            <person name="Banfield J.F."/>
        </authorList>
    </citation>
    <scope>NUCLEOTIDE SEQUENCE [LARGE SCALE GENOMIC DNA]</scope>
</reference>
<organism evidence="1 2">
    <name type="scientific">candidate division WWE3 bacterium RIFOXYA2_FULL_46_9</name>
    <dbReference type="NCBI Taxonomy" id="1802636"/>
    <lineage>
        <taxon>Bacteria</taxon>
        <taxon>Katanobacteria</taxon>
    </lineage>
</organism>
<dbReference type="AlphaFoldDB" id="A0A1F4W0J8"/>
<dbReference type="Proteomes" id="UP000176614">
    <property type="component" value="Unassembled WGS sequence"/>
</dbReference>
<sequence length="109" mass="12565">MDPYQIENENNNTYILKLITPTTFTKRDGTKVYLTPGIELRVQKCWPSGEAPEKPTCWKTFDWPIVQVVVHTGAYKGTEFGINPECLGKYTLSRVIPIQIQKAEQLRMF</sequence>
<proteinExistence type="predicted"/>
<evidence type="ECO:0000313" key="1">
    <source>
        <dbReference type="EMBL" id="OGC62798.1"/>
    </source>
</evidence>
<protein>
    <submittedName>
        <fullName evidence="1">Uncharacterized protein</fullName>
    </submittedName>
</protein>
<name>A0A1F4W0J8_UNCKA</name>